<dbReference type="InterPro" id="IPR031259">
    <property type="entry name" value="ILBP"/>
</dbReference>
<proteinExistence type="inferred from homology"/>
<evidence type="ECO:0000256" key="1">
    <source>
        <dbReference type="ARBA" id="ARBA00008390"/>
    </source>
</evidence>
<accession>A0A3Q0QWS9</accession>
<evidence type="ECO:0000313" key="3">
    <source>
        <dbReference type="Proteomes" id="UP000261340"/>
    </source>
</evidence>
<reference evidence="2" key="1">
    <citation type="submission" date="2025-08" db="UniProtKB">
        <authorList>
            <consortium name="Ensembl"/>
        </authorList>
    </citation>
    <scope>IDENTIFICATION</scope>
</reference>
<sequence>MDFNGTWKVYSEENLEEFLKIVGAPEMVIKMRKDVKPVIIIEQKGKDFTYTIKTPVFTKVHSFSLGKEIEMMTIDGRKIKCTVREENGKLIAENDKFTSVREIQGDEMIEVGCFKSPQHFSELSFNVTQPCSRFVSAYSLFPDSHCWLCNLHQQKQTSLTRQLMDPSS</sequence>
<dbReference type="AlphaFoldDB" id="A0A3Q0QWS9"/>
<dbReference type="InterPro" id="IPR012674">
    <property type="entry name" value="Calycin"/>
</dbReference>
<dbReference type="Ensembl" id="ENSACIT00000001921.1">
    <property type="protein sequence ID" value="ENSACIP00000001845.1"/>
    <property type="gene ID" value="ENSACIG00000001374.1"/>
</dbReference>
<dbReference type="GO" id="GO:0008289">
    <property type="term" value="F:lipid binding"/>
    <property type="evidence" value="ECO:0007669"/>
    <property type="project" value="InterPro"/>
</dbReference>
<organism evidence="2 3">
    <name type="scientific">Amphilophus citrinellus</name>
    <name type="common">Midas cichlid</name>
    <name type="synonym">Cichlasoma citrinellum</name>
    <dbReference type="NCBI Taxonomy" id="61819"/>
    <lineage>
        <taxon>Eukaryota</taxon>
        <taxon>Metazoa</taxon>
        <taxon>Chordata</taxon>
        <taxon>Craniata</taxon>
        <taxon>Vertebrata</taxon>
        <taxon>Euteleostomi</taxon>
        <taxon>Actinopterygii</taxon>
        <taxon>Neopterygii</taxon>
        <taxon>Teleostei</taxon>
        <taxon>Neoteleostei</taxon>
        <taxon>Acanthomorphata</taxon>
        <taxon>Ovalentaria</taxon>
        <taxon>Cichlomorphae</taxon>
        <taxon>Cichliformes</taxon>
        <taxon>Cichlidae</taxon>
        <taxon>New World cichlids</taxon>
        <taxon>Cichlasomatinae</taxon>
        <taxon>Heroini</taxon>
        <taxon>Amphilophus</taxon>
    </lineage>
</organism>
<keyword evidence="3" id="KW-1185">Reference proteome</keyword>
<evidence type="ECO:0000313" key="2">
    <source>
        <dbReference type="Ensembl" id="ENSACIP00000001845.1"/>
    </source>
</evidence>
<comment type="similarity">
    <text evidence="1">Belongs to the calycin superfamily. Fatty-acid binding protein (FABP) family.</text>
</comment>
<dbReference type="Pfam" id="PF14651">
    <property type="entry name" value="Lipocalin_7"/>
    <property type="match status" value="1"/>
</dbReference>
<dbReference type="PRINTS" id="PR00178">
    <property type="entry name" value="FATTYACIDBP"/>
</dbReference>
<dbReference type="Proteomes" id="UP000261340">
    <property type="component" value="Unplaced"/>
</dbReference>
<dbReference type="InterPro" id="IPR000463">
    <property type="entry name" value="Fatty_acid-bd"/>
</dbReference>
<dbReference type="STRING" id="61819.ENSACIP00000001845"/>
<name>A0A3Q0QWS9_AMPCI</name>
<dbReference type="PANTHER" id="PTHR11955">
    <property type="entry name" value="FATTY ACID BINDING PROTEIN"/>
    <property type="match status" value="1"/>
</dbReference>
<reference evidence="2" key="2">
    <citation type="submission" date="2025-09" db="UniProtKB">
        <authorList>
            <consortium name="Ensembl"/>
        </authorList>
    </citation>
    <scope>IDENTIFICATION</scope>
</reference>
<dbReference type="GeneTree" id="ENSGT00940000164147"/>
<dbReference type="SUPFAM" id="SSF50814">
    <property type="entry name" value="Lipocalins"/>
    <property type="match status" value="1"/>
</dbReference>
<protein>
    <submittedName>
        <fullName evidence="2">Fatty acid binding protein 10b, liver basic</fullName>
    </submittedName>
</protein>
<dbReference type="Gene3D" id="2.40.128.20">
    <property type="match status" value="1"/>
</dbReference>